<proteinExistence type="predicted"/>
<sequence>MTESAKDINSIYSSYNLTQHKYIETTENESYVQAKNKWLVFQANSARNVLPQARNKQKGLETEAI</sequence>
<name>A0A7Y0SKR4_VIBPH</name>
<accession>A0A7Y0SKR4</accession>
<evidence type="ECO:0000313" key="1">
    <source>
        <dbReference type="EMBL" id="NMU85275.1"/>
    </source>
</evidence>
<comment type="caution">
    <text evidence="1">The sequence shown here is derived from an EMBL/GenBank/DDBJ whole genome shotgun (WGS) entry which is preliminary data.</text>
</comment>
<dbReference type="EMBL" id="JABCLB010002168">
    <property type="protein sequence ID" value="NMU85275.1"/>
    <property type="molecule type" value="Genomic_DNA"/>
</dbReference>
<dbReference type="AlphaFoldDB" id="A0A7Y0SKR4"/>
<dbReference type="RefSeq" id="WP_065870406.1">
    <property type="nucleotide sequence ID" value="NZ_CP010883.1"/>
</dbReference>
<organism evidence="1 2">
    <name type="scientific">Vibrio parahaemolyticus</name>
    <dbReference type="NCBI Taxonomy" id="670"/>
    <lineage>
        <taxon>Bacteria</taxon>
        <taxon>Pseudomonadati</taxon>
        <taxon>Pseudomonadota</taxon>
        <taxon>Gammaproteobacteria</taxon>
        <taxon>Vibrionales</taxon>
        <taxon>Vibrionaceae</taxon>
        <taxon>Vibrio</taxon>
    </lineage>
</organism>
<dbReference type="Proteomes" id="UP000518904">
    <property type="component" value="Unassembled WGS sequence"/>
</dbReference>
<reference evidence="1 2" key="1">
    <citation type="submission" date="2020-04" db="EMBL/GenBank/DDBJ databases">
        <title>Whole-genome sequencing of Vibrio spp. from China reveals different genetic environments of blaCTX-M-14 among diverse lineages.</title>
        <authorList>
            <person name="Zheng Z."/>
            <person name="Ye L."/>
            <person name="Chen S."/>
        </authorList>
    </citation>
    <scope>NUCLEOTIDE SEQUENCE [LARGE SCALE GENOMIC DNA]</scope>
    <source>
        <strain evidence="1 2">Vb0551</strain>
    </source>
</reference>
<protein>
    <submittedName>
        <fullName evidence="1">Uncharacterized protein</fullName>
    </submittedName>
</protein>
<gene>
    <name evidence="1" type="ORF">HKB16_20655</name>
</gene>
<evidence type="ECO:0000313" key="2">
    <source>
        <dbReference type="Proteomes" id="UP000518904"/>
    </source>
</evidence>